<accession>E2EKL6</accession>
<feature type="transmembrane region" description="Helical" evidence="1">
    <location>
        <begin position="18"/>
        <end position="39"/>
    </location>
</feature>
<dbReference type="AlphaFoldDB" id="E2EKL6"/>
<evidence type="ECO:0000313" key="2">
    <source>
        <dbReference type="EMBL" id="ADG86332.1"/>
    </source>
</evidence>
<dbReference type="Pfam" id="PF19545">
    <property type="entry name" value="DUF6069"/>
    <property type="match status" value="1"/>
</dbReference>
<dbReference type="EMBL" id="GU937384">
    <property type="protein sequence ID" value="ADG86332.1"/>
    <property type="molecule type" value="Genomic_DNA"/>
</dbReference>
<sequence>MSTTPVTAPAASPTRVRALAAAAAVVAAALIWIVARAVLDIDLRTPDGPGSTTTTALPFVNVVVATAVVSLLGWGLLTVLERFTSRARPVWSAAATAVLVLSLFAPLFAEGLTTGNRITLVLLHLTVGAILIPAFRREAAERPTHA</sequence>
<feature type="transmembrane region" description="Helical" evidence="1">
    <location>
        <begin position="115"/>
        <end position="135"/>
    </location>
</feature>
<evidence type="ECO:0000256" key="1">
    <source>
        <dbReference type="SAM" id="Phobius"/>
    </source>
</evidence>
<name>E2EKL6_9ACTN</name>
<keyword evidence="1" id="KW-0812">Transmembrane</keyword>
<organism evidence="2">
    <name type="scientific">Streptomyces sp. SANK 61196</name>
    <dbReference type="NCBI Taxonomy" id="764784"/>
    <lineage>
        <taxon>Bacteria</taxon>
        <taxon>Bacillati</taxon>
        <taxon>Actinomycetota</taxon>
        <taxon>Actinomycetes</taxon>
        <taxon>Kitasatosporales</taxon>
        <taxon>Streptomycetaceae</taxon>
        <taxon>Streptomyces</taxon>
    </lineage>
</organism>
<gene>
    <name evidence="2" type="primary">sanU</name>
</gene>
<keyword evidence="1" id="KW-1133">Transmembrane helix</keyword>
<protein>
    <submittedName>
        <fullName evidence="2">Uncharacterized protein sanU</fullName>
    </submittedName>
</protein>
<dbReference type="InterPro" id="IPR045713">
    <property type="entry name" value="DUF6069"/>
</dbReference>
<proteinExistence type="predicted"/>
<keyword evidence="1" id="KW-0472">Membrane</keyword>
<feature type="transmembrane region" description="Helical" evidence="1">
    <location>
        <begin position="59"/>
        <end position="77"/>
    </location>
</feature>
<reference evidence="2" key="1">
    <citation type="journal article" date="2010" name="J. Am. Chem. Soc.">
        <title>Cloning, sequencing, heterologous expression, and mechanistic analysis of A-74528 biosynthesis.</title>
        <authorList>
            <person name="Zaleta-Rivera K."/>
            <person name="Charkoudian L.K."/>
            <person name="Ridley C.P."/>
            <person name="Khosla C."/>
        </authorList>
    </citation>
    <scope>NUCLEOTIDE SEQUENCE</scope>
    <source>
        <strain evidence="2">SANK 61196</strain>
    </source>
</reference>
<feature type="transmembrane region" description="Helical" evidence="1">
    <location>
        <begin position="89"/>
        <end position="109"/>
    </location>
</feature>